<dbReference type="AlphaFoldDB" id="A0A1T4RI00"/>
<dbReference type="InterPro" id="IPR000468">
    <property type="entry name" value="Barstar"/>
</dbReference>
<protein>
    <recommendedName>
        <fullName evidence="2">Barstar (barnase inhibitor) domain-containing protein</fullName>
    </recommendedName>
</protein>
<keyword evidence="4" id="KW-1185">Reference proteome</keyword>
<dbReference type="RefSeq" id="WP_078808499.1">
    <property type="nucleotide sequence ID" value="NZ_FUXI01000051.1"/>
</dbReference>
<dbReference type="Proteomes" id="UP000190328">
    <property type="component" value="Unassembled WGS sequence"/>
</dbReference>
<accession>A0A1T4RI00</accession>
<feature type="domain" description="Barstar (barnase inhibitor)" evidence="2">
    <location>
        <begin position="28"/>
        <end position="117"/>
    </location>
</feature>
<comment type="similarity">
    <text evidence="1">Belongs to the barstar family.</text>
</comment>
<evidence type="ECO:0000259" key="2">
    <source>
        <dbReference type="Pfam" id="PF01337"/>
    </source>
</evidence>
<gene>
    <name evidence="3" type="ORF">SAMN02745116_02613</name>
</gene>
<reference evidence="3 4" key="1">
    <citation type="submission" date="2017-02" db="EMBL/GenBank/DDBJ databases">
        <authorList>
            <person name="Peterson S.W."/>
        </authorList>
    </citation>
    <scope>NUCLEOTIDE SEQUENCE [LARGE SCALE GENOMIC DNA]</scope>
    <source>
        <strain evidence="3 4">ATCC BAA-1030</strain>
    </source>
</reference>
<evidence type="ECO:0000313" key="3">
    <source>
        <dbReference type="EMBL" id="SKA15563.1"/>
    </source>
</evidence>
<dbReference type="InterPro" id="IPR035905">
    <property type="entry name" value="Barstar-like_sf"/>
</dbReference>
<dbReference type="STRING" id="263852.SAMN02745116_02613"/>
<proteinExistence type="inferred from homology"/>
<evidence type="ECO:0000313" key="4">
    <source>
        <dbReference type="Proteomes" id="UP000190328"/>
    </source>
</evidence>
<dbReference type="EMBL" id="FUXI01000051">
    <property type="protein sequence ID" value="SKA15563.1"/>
    <property type="molecule type" value="Genomic_DNA"/>
</dbReference>
<name>A0A1T4RI00_9ENTE</name>
<dbReference type="OrthoDB" id="2086389at2"/>
<sequence length="152" mass="18134">MIKNRIHKITLEEVSKIERQAKSEHGYIVKIDGKELATYNQYMLILAEKFVFKQDVENNVDAFLDWMRDFNNLQSKGYLSFNLIIFNWRLIFKGDKKIQEELIDDLEFIIDFWENEVEHVVVGGKKSSFQVYLVEQENVSKNLFTRSFLNDK</sequence>
<organism evidence="3 4">
    <name type="scientific">Pilibacter termitis</name>
    <dbReference type="NCBI Taxonomy" id="263852"/>
    <lineage>
        <taxon>Bacteria</taxon>
        <taxon>Bacillati</taxon>
        <taxon>Bacillota</taxon>
        <taxon>Bacilli</taxon>
        <taxon>Lactobacillales</taxon>
        <taxon>Enterococcaceae</taxon>
        <taxon>Pilibacter</taxon>
    </lineage>
</organism>
<evidence type="ECO:0000256" key="1">
    <source>
        <dbReference type="ARBA" id="ARBA00006845"/>
    </source>
</evidence>
<dbReference type="SUPFAM" id="SSF52038">
    <property type="entry name" value="Barstar-related"/>
    <property type="match status" value="1"/>
</dbReference>
<dbReference type="Pfam" id="PF01337">
    <property type="entry name" value="Barstar"/>
    <property type="match status" value="1"/>
</dbReference>